<dbReference type="EMBL" id="VITH01000026">
    <property type="protein sequence ID" value="TWA73970.1"/>
    <property type="molecule type" value="Genomic_DNA"/>
</dbReference>
<protein>
    <submittedName>
        <fullName evidence="2">Uncharacterized protein</fullName>
    </submittedName>
</protein>
<proteinExistence type="predicted"/>
<comment type="caution">
    <text evidence="2">The sequence shown here is derived from an EMBL/GenBank/DDBJ whole genome shotgun (WGS) entry which is preliminary data.</text>
</comment>
<dbReference type="Proteomes" id="UP000318529">
    <property type="component" value="Unassembled WGS sequence"/>
</dbReference>
<gene>
    <name evidence="2" type="ORF">FBZ83_12637</name>
</gene>
<evidence type="ECO:0000313" key="3">
    <source>
        <dbReference type="Proteomes" id="UP000318529"/>
    </source>
</evidence>
<accession>A0A560BMW4</accession>
<name>A0A560BMW4_AZOBR</name>
<evidence type="ECO:0000313" key="2">
    <source>
        <dbReference type="EMBL" id="TWA73970.1"/>
    </source>
</evidence>
<evidence type="ECO:0000256" key="1">
    <source>
        <dbReference type="SAM" id="MobiDB-lite"/>
    </source>
</evidence>
<feature type="region of interest" description="Disordered" evidence="1">
    <location>
        <begin position="1"/>
        <end position="21"/>
    </location>
</feature>
<reference evidence="2 3" key="1">
    <citation type="submission" date="2019-06" db="EMBL/GenBank/DDBJ databases">
        <title>Genomic Encyclopedia of Type Strains, Phase IV (KMG-V): Genome sequencing to study the core and pangenomes of soil and plant-associated prokaryotes.</title>
        <authorList>
            <person name="Whitman W."/>
        </authorList>
    </citation>
    <scope>NUCLEOTIDE SEQUENCE [LARGE SCALE GENOMIC DNA]</scope>
    <source>
        <strain evidence="2 3">BR 11650</strain>
    </source>
</reference>
<dbReference type="AlphaFoldDB" id="A0A560BMW4"/>
<organism evidence="2 3">
    <name type="scientific">Azospirillum brasilense</name>
    <dbReference type="NCBI Taxonomy" id="192"/>
    <lineage>
        <taxon>Bacteria</taxon>
        <taxon>Pseudomonadati</taxon>
        <taxon>Pseudomonadota</taxon>
        <taxon>Alphaproteobacteria</taxon>
        <taxon>Rhodospirillales</taxon>
        <taxon>Azospirillaceae</taxon>
        <taxon>Azospirillum</taxon>
    </lineage>
</organism>
<sequence length="136" mass="15410">METPAQGLRRPNTAPRRPVAQLPIRPGETRYFKTRLVKHGPHVPASVSIVDGDRDPETWELMSDWKMVAEVNGRPVPCDGWEPRGWPWQPIDEAEYSDLRRLSEWARTYAAVSPEAAAHPLANPRRPIDRAAAPIF</sequence>
<dbReference type="RefSeq" id="WP_145690783.1">
    <property type="nucleotide sequence ID" value="NZ_VITH01000026.1"/>
</dbReference>